<keyword evidence="1" id="KW-1133">Transmembrane helix</keyword>
<dbReference type="Pfam" id="PF06724">
    <property type="entry name" value="DUF1206"/>
    <property type="match status" value="1"/>
</dbReference>
<feature type="domain" description="DUF1206" evidence="2">
    <location>
        <begin position="1"/>
        <end position="64"/>
    </location>
</feature>
<keyword evidence="1" id="KW-0472">Membrane</keyword>
<feature type="non-terminal residue" evidence="3">
    <location>
        <position position="1"/>
    </location>
</feature>
<evidence type="ECO:0000313" key="3">
    <source>
        <dbReference type="EMBL" id="CAA9343365.1"/>
    </source>
</evidence>
<proteinExistence type="predicted"/>
<sequence>GVVFGLAGLFLIRAARQADPQQAGGLDEALQALARQSHGAVLLGVVAVGLAAYGAYMLLIASYRRSFVR</sequence>
<dbReference type="AlphaFoldDB" id="A0A6J4LVU6"/>
<protein>
    <recommendedName>
        <fullName evidence="2">DUF1206 domain-containing protein</fullName>
    </recommendedName>
</protein>
<feature type="transmembrane region" description="Helical" evidence="1">
    <location>
        <begin position="41"/>
        <end position="63"/>
    </location>
</feature>
<organism evidence="3">
    <name type="scientific">uncultured Chloroflexia bacterium</name>
    <dbReference type="NCBI Taxonomy" id="1672391"/>
    <lineage>
        <taxon>Bacteria</taxon>
        <taxon>Bacillati</taxon>
        <taxon>Chloroflexota</taxon>
        <taxon>Chloroflexia</taxon>
        <taxon>environmental samples</taxon>
    </lineage>
</organism>
<dbReference type="InterPro" id="IPR009597">
    <property type="entry name" value="DUF1206"/>
</dbReference>
<evidence type="ECO:0000259" key="2">
    <source>
        <dbReference type="Pfam" id="PF06724"/>
    </source>
</evidence>
<accession>A0A6J4LVU6</accession>
<name>A0A6J4LVU6_9CHLR</name>
<reference evidence="3" key="1">
    <citation type="submission" date="2020-02" db="EMBL/GenBank/DDBJ databases">
        <authorList>
            <person name="Meier V. D."/>
        </authorList>
    </citation>
    <scope>NUCLEOTIDE SEQUENCE</scope>
    <source>
        <strain evidence="3">AVDCRST_MAG93</strain>
    </source>
</reference>
<evidence type="ECO:0000256" key="1">
    <source>
        <dbReference type="SAM" id="Phobius"/>
    </source>
</evidence>
<gene>
    <name evidence="3" type="ORF">AVDCRST_MAG93-6761</name>
</gene>
<keyword evidence="1" id="KW-0812">Transmembrane</keyword>
<dbReference type="EMBL" id="CADCTR010002279">
    <property type="protein sequence ID" value="CAA9343365.1"/>
    <property type="molecule type" value="Genomic_DNA"/>
</dbReference>